<dbReference type="EMBL" id="LCEJ01000032">
    <property type="protein sequence ID" value="KKS70223.1"/>
    <property type="molecule type" value="Genomic_DNA"/>
</dbReference>
<gene>
    <name evidence="3" type="ORF">UV41_C0032G0001</name>
</gene>
<evidence type="ECO:0000256" key="2">
    <source>
        <dbReference type="SAM" id="MobiDB-lite"/>
    </source>
</evidence>
<evidence type="ECO:0008006" key="5">
    <source>
        <dbReference type="Google" id="ProtNLM"/>
    </source>
</evidence>
<sequence length="146" mass="17234">LPGEPLYPVKRLYENIAFTKPSTKKIKVERRGQEIIDVVKKKKEKRVLEDSLKDYKKSIEEAWKKTSEKEEEELREVLEDHEKRFREIIEENSGSKDQIEKALETIRLERENGEVKGEKDEEEDKSGKGSGKDRENEGREDEINIF</sequence>
<evidence type="ECO:0000313" key="4">
    <source>
        <dbReference type="Proteomes" id="UP000034785"/>
    </source>
</evidence>
<organism evidence="3 4">
    <name type="scientific">Candidatus Daviesbacteria bacterium GW2011_GWA2_42_7</name>
    <dbReference type="NCBI Taxonomy" id="1618425"/>
    <lineage>
        <taxon>Bacteria</taxon>
        <taxon>Candidatus Daviesiibacteriota</taxon>
    </lineage>
</organism>
<evidence type="ECO:0000313" key="3">
    <source>
        <dbReference type="EMBL" id="KKS70223.1"/>
    </source>
</evidence>
<reference evidence="3 4" key="1">
    <citation type="journal article" date="2015" name="Nature">
        <title>rRNA introns, odd ribosomes, and small enigmatic genomes across a large radiation of phyla.</title>
        <authorList>
            <person name="Brown C.T."/>
            <person name="Hug L.A."/>
            <person name="Thomas B.C."/>
            <person name="Sharon I."/>
            <person name="Castelle C.J."/>
            <person name="Singh A."/>
            <person name="Wilkins M.J."/>
            <person name="Williams K.H."/>
            <person name="Banfield J.F."/>
        </authorList>
    </citation>
    <scope>NUCLEOTIDE SEQUENCE [LARGE SCALE GENOMIC DNA]</scope>
</reference>
<accession>A0A0G1E6P2</accession>
<evidence type="ECO:0000256" key="1">
    <source>
        <dbReference type="SAM" id="Coils"/>
    </source>
</evidence>
<keyword evidence="1" id="KW-0175">Coiled coil</keyword>
<feature type="non-terminal residue" evidence="3">
    <location>
        <position position="1"/>
    </location>
</feature>
<name>A0A0G1E6P2_9BACT</name>
<dbReference type="AlphaFoldDB" id="A0A0G1E6P2"/>
<dbReference type="Proteomes" id="UP000034785">
    <property type="component" value="Unassembled WGS sequence"/>
</dbReference>
<feature type="compositionally biased region" description="Basic and acidic residues" evidence="2">
    <location>
        <begin position="105"/>
        <end position="137"/>
    </location>
</feature>
<protein>
    <recommendedName>
        <fullName evidence="5">DUF5667 domain-containing protein</fullName>
    </recommendedName>
</protein>
<feature type="coiled-coil region" evidence="1">
    <location>
        <begin position="38"/>
        <end position="91"/>
    </location>
</feature>
<comment type="caution">
    <text evidence="3">The sequence shown here is derived from an EMBL/GenBank/DDBJ whole genome shotgun (WGS) entry which is preliminary data.</text>
</comment>
<feature type="region of interest" description="Disordered" evidence="2">
    <location>
        <begin position="105"/>
        <end position="146"/>
    </location>
</feature>
<proteinExistence type="predicted"/>